<comment type="caution">
    <text evidence="8">The sequence shown here is derived from an EMBL/GenBank/DDBJ whole genome shotgun (WGS) entry which is preliminary data.</text>
</comment>
<evidence type="ECO:0000256" key="1">
    <source>
        <dbReference type="ARBA" id="ARBA00004651"/>
    </source>
</evidence>
<dbReference type="PANTHER" id="PTHR43470:SF5">
    <property type="entry name" value="PHOSPHATE TRANSPORT SYSTEM PERMEASE PROTEIN PSTA"/>
    <property type="match status" value="1"/>
</dbReference>
<keyword evidence="9" id="KW-1185">Reference proteome</keyword>
<dbReference type="PANTHER" id="PTHR43470">
    <property type="entry name" value="PHOSPHATE TRANSPORT SYSTEM PERMEASE PROTEIN PSTA-RELATED"/>
    <property type="match status" value="1"/>
</dbReference>
<dbReference type="Pfam" id="PF11812">
    <property type="entry name" value="DUF3333"/>
    <property type="match status" value="1"/>
</dbReference>
<keyword evidence="5" id="KW-0813">Transport</keyword>
<evidence type="ECO:0000259" key="7">
    <source>
        <dbReference type="PROSITE" id="PS50928"/>
    </source>
</evidence>
<gene>
    <name evidence="8" type="ORF">DES40_0065</name>
</gene>
<dbReference type="InterPro" id="IPR000515">
    <property type="entry name" value="MetI-like"/>
</dbReference>
<comment type="subcellular location">
    <subcellularLocation>
        <location evidence="1 5">Cell membrane</location>
        <topology evidence="1 5">Multi-pass membrane protein</topology>
    </subcellularLocation>
</comment>
<name>A0A420WIL7_9PROT</name>
<dbReference type="PROSITE" id="PS50928">
    <property type="entry name" value="ABC_TM1"/>
    <property type="match status" value="1"/>
</dbReference>
<feature type="compositionally biased region" description="Polar residues" evidence="6">
    <location>
        <begin position="1"/>
        <end position="10"/>
    </location>
</feature>
<dbReference type="AlphaFoldDB" id="A0A420WIL7"/>
<feature type="transmembrane region" description="Helical" evidence="5">
    <location>
        <begin position="220"/>
        <end position="252"/>
    </location>
</feature>
<protein>
    <submittedName>
        <fullName evidence="8">Phosphate ABC transporter membrane protein 2 (PhoT family)</fullName>
    </submittedName>
</protein>
<evidence type="ECO:0000256" key="3">
    <source>
        <dbReference type="ARBA" id="ARBA00022989"/>
    </source>
</evidence>
<dbReference type="Proteomes" id="UP000282211">
    <property type="component" value="Unassembled WGS sequence"/>
</dbReference>
<dbReference type="Gene3D" id="1.10.3720.10">
    <property type="entry name" value="MetI-like"/>
    <property type="match status" value="1"/>
</dbReference>
<feature type="transmembrane region" description="Helical" evidence="5">
    <location>
        <begin position="272"/>
        <end position="292"/>
    </location>
</feature>
<feature type="domain" description="ABC transmembrane type-1" evidence="7">
    <location>
        <begin position="227"/>
        <end position="434"/>
    </location>
</feature>
<organism evidence="8 9">
    <name type="scientific">Litorimonas taeanensis</name>
    <dbReference type="NCBI Taxonomy" id="568099"/>
    <lineage>
        <taxon>Bacteria</taxon>
        <taxon>Pseudomonadati</taxon>
        <taxon>Pseudomonadota</taxon>
        <taxon>Alphaproteobacteria</taxon>
        <taxon>Maricaulales</taxon>
        <taxon>Robiginitomaculaceae</taxon>
    </lineage>
</organism>
<dbReference type="InterPro" id="IPR024573">
    <property type="entry name" value="DUF3333"/>
</dbReference>
<dbReference type="InParanoid" id="A0A420WIL7"/>
<dbReference type="RefSeq" id="WP_233345308.1">
    <property type="nucleotide sequence ID" value="NZ_RBII01000001.1"/>
</dbReference>
<evidence type="ECO:0000313" key="9">
    <source>
        <dbReference type="Proteomes" id="UP000282211"/>
    </source>
</evidence>
<evidence type="ECO:0000256" key="6">
    <source>
        <dbReference type="SAM" id="MobiDB-lite"/>
    </source>
</evidence>
<evidence type="ECO:0000256" key="5">
    <source>
        <dbReference type="RuleBase" id="RU363032"/>
    </source>
</evidence>
<evidence type="ECO:0000256" key="2">
    <source>
        <dbReference type="ARBA" id="ARBA00022692"/>
    </source>
</evidence>
<sequence length="447" mass="48951">MTKMSTTSSEIHGKETELVSQHLTPSAKRHLRRRHRKETRFLIYGRGAVFFALSALTWLLVSLVWMGITTFRQNYIQLNVALDAAVIAPDGNVDSEALRRADYREVIRKAMTGLMPEVTDETERMALYDLVSKSGAENEVRQRLYNAPALLGETLQISAPTSDHVDQLLKGHIKRSVPETRRKLSDQQVLWVDVLKDRGVITSKFNSILLSQADSRDPELAGVAGAVIGSVLIILIAFLLALPIGVGAALYLDEFAPRNRWTDYIEISINNLAAVPSIVFGLLGLAIFINILGFQRSIPVVGGMVLALRAFPTIVIATRSALQSVSPSLVDGALSLGASHTQAVFQQKIPLATPGILTGSIIAMAQVLGETAPLLMIGMVAFVTDVPSSIADPATALPVQIFLWSENAERAWVERTAAAILILLFILVMMNGFAIWLRNRLEKRNLN</sequence>
<keyword evidence="3 5" id="KW-1133">Transmembrane helix</keyword>
<feature type="transmembrane region" description="Helical" evidence="5">
    <location>
        <begin position="417"/>
        <end position="437"/>
    </location>
</feature>
<dbReference type="GO" id="GO:0055085">
    <property type="term" value="P:transmembrane transport"/>
    <property type="evidence" value="ECO:0007669"/>
    <property type="project" value="InterPro"/>
</dbReference>
<dbReference type="EMBL" id="RBII01000001">
    <property type="protein sequence ID" value="RKQ70765.1"/>
    <property type="molecule type" value="Genomic_DNA"/>
</dbReference>
<dbReference type="InterPro" id="IPR035906">
    <property type="entry name" value="MetI-like_sf"/>
</dbReference>
<dbReference type="GO" id="GO:0005886">
    <property type="term" value="C:plasma membrane"/>
    <property type="evidence" value="ECO:0007669"/>
    <property type="project" value="UniProtKB-SubCell"/>
</dbReference>
<dbReference type="FunCoup" id="A0A420WIL7">
    <property type="interactions" value="180"/>
</dbReference>
<feature type="transmembrane region" description="Helical" evidence="5">
    <location>
        <begin position="41"/>
        <end position="68"/>
    </location>
</feature>
<dbReference type="Pfam" id="PF00528">
    <property type="entry name" value="BPD_transp_1"/>
    <property type="match status" value="1"/>
</dbReference>
<dbReference type="SUPFAM" id="SSF161098">
    <property type="entry name" value="MetI-like"/>
    <property type="match status" value="1"/>
</dbReference>
<keyword evidence="4 5" id="KW-0472">Membrane</keyword>
<comment type="similarity">
    <text evidence="5">Belongs to the binding-protein-dependent transport system permease family.</text>
</comment>
<proteinExistence type="inferred from homology"/>
<dbReference type="CDD" id="cd06261">
    <property type="entry name" value="TM_PBP2"/>
    <property type="match status" value="1"/>
</dbReference>
<evidence type="ECO:0000256" key="4">
    <source>
        <dbReference type="ARBA" id="ARBA00023136"/>
    </source>
</evidence>
<feature type="region of interest" description="Disordered" evidence="6">
    <location>
        <begin position="1"/>
        <end position="32"/>
    </location>
</feature>
<keyword evidence="2 5" id="KW-0812">Transmembrane</keyword>
<accession>A0A420WIL7</accession>
<evidence type="ECO:0000313" key="8">
    <source>
        <dbReference type="EMBL" id="RKQ70765.1"/>
    </source>
</evidence>
<reference evidence="8 9" key="1">
    <citation type="submission" date="2018-10" db="EMBL/GenBank/DDBJ databases">
        <title>Genomic Encyclopedia of Type Strains, Phase IV (KMG-IV): sequencing the most valuable type-strain genomes for metagenomic binning, comparative biology and taxonomic classification.</title>
        <authorList>
            <person name="Goeker M."/>
        </authorList>
    </citation>
    <scope>NUCLEOTIDE SEQUENCE [LARGE SCALE GENOMIC DNA]</scope>
    <source>
        <strain evidence="8 9">DSM 22008</strain>
    </source>
</reference>